<dbReference type="InterPro" id="IPR010308">
    <property type="entry name" value="TRP_C"/>
</dbReference>
<feature type="region of interest" description="Disordered" evidence="7">
    <location>
        <begin position="854"/>
        <end position="1006"/>
    </location>
</feature>
<evidence type="ECO:0000256" key="8">
    <source>
        <dbReference type="SAM" id="Phobius"/>
    </source>
</evidence>
<evidence type="ECO:0000256" key="9">
    <source>
        <dbReference type="SAM" id="SignalP"/>
    </source>
</evidence>
<evidence type="ECO:0000256" key="7">
    <source>
        <dbReference type="SAM" id="MobiDB-lite"/>
    </source>
</evidence>
<keyword evidence="3 8" id="KW-0812">Transmembrane</keyword>
<keyword evidence="5 8" id="KW-1133">Transmembrane helix</keyword>
<feature type="compositionally biased region" description="Low complexity" evidence="7">
    <location>
        <begin position="859"/>
        <end position="870"/>
    </location>
</feature>
<dbReference type="Pfam" id="PF06011">
    <property type="entry name" value="TRP"/>
    <property type="match status" value="1"/>
</dbReference>
<feature type="chain" id="PRO_5046932789" description="ML-like domain-containing protein" evidence="9">
    <location>
        <begin position="26"/>
        <end position="1006"/>
    </location>
</feature>
<keyword evidence="4 9" id="KW-0732">Signal</keyword>
<reference evidence="11 12" key="1">
    <citation type="submission" date="2024-07" db="EMBL/GenBank/DDBJ databases">
        <title>Draft sequence of the Neodothiora populina.</title>
        <authorList>
            <person name="Drown D.D."/>
            <person name="Schuette U.S."/>
            <person name="Buechlein A.B."/>
            <person name="Rusch D.R."/>
            <person name="Winton L.W."/>
            <person name="Adams G.A."/>
        </authorList>
    </citation>
    <scope>NUCLEOTIDE SEQUENCE [LARGE SCALE GENOMIC DNA]</scope>
    <source>
        <strain evidence="11 12">CPC 39397</strain>
    </source>
</reference>
<dbReference type="Pfam" id="PF14558">
    <property type="entry name" value="TRP_N"/>
    <property type="match status" value="1"/>
</dbReference>
<evidence type="ECO:0000256" key="4">
    <source>
        <dbReference type="ARBA" id="ARBA00022729"/>
    </source>
</evidence>
<dbReference type="PANTHER" id="PTHR31145:SF7">
    <property type="entry name" value="TRP-LIKE ION CHANNEL"/>
    <property type="match status" value="1"/>
</dbReference>
<feature type="transmembrane region" description="Helical" evidence="8">
    <location>
        <begin position="486"/>
        <end position="509"/>
    </location>
</feature>
<comment type="similarity">
    <text evidence="2">Belongs to the transient receptor potential (TRP) ion channel family.</text>
</comment>
<keyword evidence="6 8" id="KW-0472">Membrane</keyword>
<feature type="transmembrane region" description="Helical" evidence="8">
    <location>
        <begin position="590"/>
        <end position="610"/>
    </location>
</feature>
<evidence type="ECO:0000256" key="2">
    <source>
        <dbReference type="ARBA" id="ARBA00010642"/>
    </source>
</evidence>
<dbReference type="SMART" id="SM01320">
    <property type="entry name" value="TRP_N"/>
    <property type="match status" value="1"/>
</dbReference>
<dbReference type="InterPro" id="IPR032800">
    <property type="entry name" value="TRP_N"/>
</dbReference>
<feature type="compositionally biased region" description="Basic and acidic residues" evidence="7">
    <location>
        <begin position="994"/>
        <end position="1006"/>
    </location>
</feature>
<comment type="subcellular location">
    <subcellularLocation>
        <location evidence="1">Membrane</location>
        <topology evidence="1">Multi-pass membrane protein</topology>
    </subcellularLocation>
</comment>
<evidence type="ECO:0000256" key="6">
    <source>
        <dbReference type="ARBA" id="ARBA00023136"/>
    </source>
</evidence>
<feature type="transmembrane region" description="Helical" evidence="8">
    <location>
        <begin position="407"/>
        <end position="428"/>
    </location>
</feature>
<keyword evidence="12" id="KW-1185">Reference proteome</keyword>
<comment type="caution">
    <text evidence="11">The sequence shown here is derived from an EMBL/GenBank/DDBJ whole genome shotgun (WGS) entry which is preliminary data.</text>
</comment>
<dbReference type="Proteomes" id="UP001562354">
    <property type="component" value="Unassembled WGS sequence"/>
</dbReference>
<feature type="compositionally biased region" description="Low complexity" evidence="7">
    <location>
        <begin position="809"/>
        <end position="826"/>
    </location>
</feature>
<feature type="compositionally biased region" description="Polar residues" evidence="7">
    <location>
        <begin position="970"/>
        <end position="982"/>
    </location>
</feature>
<evidence type="ECO:0000313" key="11">
    <source>
        <dbReference type="EMBL" id="KAL1304825.1"/>
    </source>
</evidence>
<sequence>MITRSICSVVLAALTLLSLSHPSLAADAPTRYITTTNSDGETTYLEDNRKPSLYTGNFGDCMGSSTVNVTRFDAAYYKDNMTVLFHLQGNTAVANTALMLYIGVFAYGESRFDLVFDPCNANIESLCPMNASVPIEASGIIPVNQQDVANIPSIALSIPDFEGEAILRIFSNVSQSEIGCFSAVVTNGATFSQPQSVGTVIGVFAFVAMLASFATAVYGDNISVMRKHYAHSLSVLVVFAVYQHIFFTGLLSMNWPSVLVAWWSNFAWAGGMIYSSSMQNSINHLIGNNLGNTSQVGAAGSGTSQEGVGGGYDASLIYKRALNLKPSGGIAADIFHRDHSQFLKRDVFARDFERGLQRRAIANSSSGYGWYGKPIGEGLPLPGNYSGFAGTLAEEGIRISNAFMTGFLWFLIILVLVIAAVVAVKWVLEGLVLIKLLKRDRLSFFREHWKGYAVLAALRTLFIGFSMMMLLTMFQFSYDSSGGVKAIAAIIFLIFFIGIPGAVIYACYYRGVQTGVITKPEFSDGPAESESQKTNLLTKFGIKKMPAKITVRSLKRQSSHSEEEYPSIHDDEDYVQRFGWLSGRFRRTRWWFFTAWVLYEFLRACFYSGASGHPETQVFGLLVVECLAFAGLVWARPFEGQRLNVLVVYLLGFSKVATVALSSVFVTSFNLARIPATVIGVVIIVIQGILTIVTMIAVVVSAISSYLSLVRNREEFRPKQWMGMREKYLNHLDRAATDLPPPPPPIPEEPKGPYFSVASVKRVAKIEDEDPDFVAEMAFEEPEPSKSYVAVSQRSATPGLENLDRAEGSSAPLRRARAASRASRASVHSMSYTNLPYGARVHRPSWSTRDFSEWNAEQAASAPTPFPAFAPDDEIADGTPARSGASTPVRSGIATPSQRGPLRSATTPASMLRPMGSMDSLHIGGEVSTPDTIGDVPPPTVKPRAGTFNGRAGSGSRSNTPTPRDRKRSITPSSRLELSTINRPPLTPTEERDELYREMTREEPAK</sequence>
<feature type="transmembrane region" description="Helical" evidence="8">
    <location>
        <begin position="197"/>
        <end position="218"/>
    </location>
</feature>
<feature type="transmembrane region" description="Helical" evidence="8">
    <location>
        <begin position="449"/>
        <end position="474"/>
    </location>
</feature>
<organism evidence="11 12">
    <name type="scientific">Neodothiora populina</name>
    <dbReference type="NCBI Taxonomy" id="2781224"/>
    <lineage>
        <taxon>Eukaryota</taxon>
        <taxon>Fungi</taxon>
        <taxon>Dikarya</taxon>
        <taxon>Ascomycota</taxon>
        <taxon>Pezizomycotina</taxon>
        <taxon>Dothideomycetes</taxon>
        <taxon>Dothideomycetidae</taxon>
        <taxon>Dothideales</taxon>
        <taxon>Dothioraceae</taxon>
        <taxon>Neodothiora</taxon>
    </lineage>
</organism>
<dbReference type="GeneID" id="95977452"/>
<evidence type="ECO:0000256" key="5">
    <source>
        <dbReference type="ARBA" id="ARBA00022989"/>
    </source>
</evidence>
<feature type="transmembrane region" description="Helical" evidence="8">
    <location>
        <begin position="678"/>
        <end position="709"/>
    </location>
</feature>
<feature type="transmembrane region" description="Helical" evidence="8">
    <location>
        <begin position="616"/>
        <end position="634"/>
    </location>
</feature>
<evidence type="ECO:0000259" key="10">
    <source>
        <dbReference type="SMART" id="SM01320"/>
    </source>
</evidence>
<dbReference type="PANTHER" id="PTHR31145">
    <property type="entry name" value="INTEGRAL MEMBRANE PROTEIN (AFU_ORTHOLOGUE AFUA_7G01610)"/>
    <property type="match status" value="1"/>
</dbReference>
<evidence type="ECO:0000313" key="12">
    <source>
        <dbReference type="Proteomes" id="UP001562354"/>
    </source>
</evidence>
<feature type="compositionally biased region" description="Polar residues" evidence="7">
    <location>
        <begin position="884"/>
        <end position="909"/>
    </location>
</feature>
<name>A0ABR3PGH4_9PEZI</name>
<evidence type="ECO:0000256" key="1">
    <source>
        <dbReference type="ARBA" id="ARBA00004141"/>
    </source>
</evidence>
<dbReference type="RefSeq" id="XP_069201099.1">
    <property type="nucleotide sequence ID" value="XM_069343271.1"/>
</dbReference>
<gene>
    <name evidence="11" type="ORF">AAFC00_003752</name>
</gene>
<feature type="transmembrane region" description="Helical" evidence="8">
    <location>
        <begin position="646"/>
        <end position="666"/>
    </location>
</feature>
<feature type="region of interest" description="Disordered" evidence="7">
    <location>
        <begin position="799"/>
        <end position="826"/>
    </location>
</feature>
<proteinExistence type="inferred from homology"/>
<dbReference type="InterPro" id="IPR040241">
    <property type="entry name" value="TRP_Flc/Pkd2-like"/>
</dbReference>
<dbReference type="EMBL" id="JBFMKM010000008">
    <property type="protein sequence ID" value="KAL1304825.1"/>
    <property type="molecule type" value="Genomic_DNA"/>
</dbReference>
<feature type="signal peptide" evidence="9">
    <location>
        <begin position="1"/>
        <end position="25"/>
    </location>
</feature>
<evidence type="ECO:0000256" key="3">
    <source>
        <dbReference type="ARBA" id="ARBA00022692"/>
    </source>
</evidence>
<feature type="transmembrane region" description="Helical" evidence="8">
    <location>
        <begin position="230"/>
        <end position="253"/>
    </location>
</feature>
<feature type="domain" description="ML-like" evidence="10">
    <location>
        <begin position="51"/>
        <end position="192"/>
    </location>
</feature>
<protein>
    <recommendedName>
        <fullName evidence="10">ML-like domain-containing protein</fullName>
    </recommendedName>
</protein>
<accession>A0ABR3PGH4</accession>